<dbReference type="Proteomes" id="UP000002791">
    <property type="component" value="Chromosome"/>
</dbReference>
<dbReference type="InterPro" id="IPR027417">
    <property type="entry name" value="P-loop_NTPase"/>
</dbReference>
<keyword evidence="1" id="KW-0808">Transferase</keyword>
<dbReference type="AlphaFoldDB" id="H5XF68"/>
<reference evidence="1 2" key="1">
    <citation type="submission" date="2011-11" db="EMBL/GenBank/DDBJ databases">
        <title>The Noncontiguous Finished sequence of Saccharomonospora cyanea NA-134.</title>
        <authorList>
            <consortium name="US DOE Joint Genome Institute"/>
            <person name="Lucas S."/>
            <person name="Han J."/>
            <person name="Lapidus A."/>
            <person name="Cheng J.-F."/>
            <person name="Goodwin L."/>
            <person name="Pitluck S."/>
            <person name="Peters L."/>
            <person name="Ovchinnikova G."/>
            <person name="Lu M."/>
            <person name="Detter J.C."/>
            <person name="Han C."/>
            <person name="Tapia R."/>
            <person name="Land M."/>
            <person name="Hauser L."/>
            <person name="Kyrpides N."/>
            <person name="Ivanova N."/>
            <person name="Pagani I."/>
            <person name="Brambilla E.-M."/>
            <person name="Klenk H.-P."/>
            <person name="Woyke T."/>
        </authorList>
    </citation>
    <scope>NUCLEOTIDE SEQUENCE [LARGE SCALE GENOMIC DNA]</scope>
    <source>
        <strain evidence="1 2">NA-134</strain>
    </source>
</reference>
<evidence type="ECO:0000313" key="2">
    <source>
        <dbReference type="Proteomes" id="UP000002791"/>
    </source>
</evidence>
<dbReference type="eggNOG" id="COG0529">
    <property type="taxonomic scope" value="Bacteria"/>
</dbReference>
<dbReference type="OrthoDB" id="7889077at2"/>
<dbReference type="SUPFAM" id="SSF52540">
    <property type="entry name" value="P-loop containing nucleoside triphosphate hydrolases"/>
    <property type="match status" value="2"/>
</dbReference>
<evidence type="ECO:0000313" key="1">
    <source>
        <dbReference type="EMBL" id="EHR61478.1"/>
    </source>
</evidence>
<protein>
    <submittedName>
        <fullName evidence="1">Putative nucleoside kinase, CMP and AMP kinase</fullName>
    </submittedName>
</protein>
<dbReference type="Pfam" id="PF13238">
    <property type="entry name" value="AAA_18"/>
    <property type="match status" value="1"/>
</dbReference>
<keyword evidence="1" id="KW-0418">Kinase</keyword>
<dbReference type="Gene3D" id="3.40.50.300">
    <property type="entry name" value="P-loop containing nucleotide triphosphate hydrolases"/>
    <property type="match status" value="2"/>
</dbReference>
<dbReference type="GO" id="GO:0016301">
    <property type="term" value="F:kinase activity"/>
    <property type="evidence" value="ECO:0007669"/>
    <property type="project" value="UniProtKB-KW"/>
</dbReference>
<dbReference type="STRING" id="882082.SaccyDRAFT_2619"/>
<sequence length="378" mass="40618">MRPVPVLWVSGAPGVGKSTAAWVLYTRMGSAGHRVAYVDIDQLGLFAPVLPTDPERHRLKATILVEVLATFARHGAQQLVVSGISDPHRGIDPYVRHARHLDFTLVRLRCDRDELRRRYLGRGSSAERLDELMSVADALDHNDVGVALDTSAMSPDEVADALADVLADHTGVRRTPETRPCPAQSIDGKPGGVPVLLVVGPTAVGKSTVGWKVLSTLWERGMAAAYVDVDQLGFSAPETGMRLKAENLIRVWQGYREAGARALVVVARGAPDVYEQALAGEDVTTVRLDASPAELAERVACRARGEGPRLAGDSLAAVPPWRQSRLAERAAEEARTLRSRLTDPSVVVDTSGADSSTVAARLVSLLEPALPEPDRPAR</sequence>
<gene>
    <name evidence="1" type="ORF">SaccyDRAFT_2619</name>
</gene>
<dbReference type="RefSeq" id="WP_005456704.1">
    <property type="nucleotide sequence ID" value="NZ_CM001440.1"/>
</dbReference>
<organism evidence="1 2">
    <name type="scientific">Saccharomonospora cyanea NA-134</name>
    <dbReference type="NCBI Taxonomy" id="882082"/>
    <lineage>
        <taxon>Bacteria</taxon>
        <taxon>Bacillati</taxon>
        <taxon>Actinomycetota</taxon>
        <taxon>Actinomycetes</taxon>
        <taxon>Pseudonocardiales</taxon>
        <taxon>Pseudonocardiaceae</taxon>
        <taxon>Saccharomonospora</taxon>
    </lineage>
</organism>
<name>H5XF68_9PSEU</name>
<dbReference type="EMBL" id="CM001440">
    <property type="protein sequence ID" value="EHR61478.1"/>
    <property type="molecule type" value="Genomic_DNA"/>
</dbReference>
<proteinExistence type="predicted"/>
<keyword evidence="2" id="KW-1185">Reference proteome</keyword>
<dbReference type="HOGENOM" id="CLU_731349_0_0_11"/>
<accession>H5XF68</accession>